<feature type="compositionally biased region" description="Polar residues" evidence="1">
    <location>
        <begin position="1"/>
        <end position="20"/>
    </location>
</feature>
<sequence>MLDTISTKQSALSGTQNFTDQDAFRDDRKLEAAEALRERKQRENRNWQPREAPTTQEPTEGMAVVLRQAFLNQREHRSRYGRKLQSMTLETAVMVYLEDDSEVLVPDYSSARCNQQALESIVNLVSPPVIWYFGDGFPTMSEISSLIALACLGIENSWPPPLPEPGLECRPLPSTLISPQHFCNPT</sequence>
<keyword evidence="3" id="KW-1185">Reference proteome</keyword>
<evidence type="ECO:0000256" key="1">
    <source>
        <dbReference type="SAM" id="MobiDB-lite"/>
    </source>
</evidence>
<name>A0A139I9G3_9PEZI</name>
<dbReference type="AlphaFoldDB" id="A0A139I9G3"/>
<evidence type="ECO:0000313" key="2">
    <source>
        <dbReference type="EMBL" id="KXT11387.1"/>
    </source>
</evidence>
<proteinExistence type="predicted"/>
<dbReference type="Proteomes" id="UP000073492">
    <property type="component" value="Unassembled WGS sequence"/>
</dbReference>
<feature type="region of interest" description="Disordered" evidence="1">
    <location>
        <begin position="1"/>
        <end position="61"/>
    </location>
</feature>
<protein>
    <submittedName>
        <fullName evidence="2">Uncharacterized protein</fullName>
    </submittedName>
</protein>
<reference evidence="2 3" key="1">
    <citation type="submission" date="2015-07" db="EMBL/GenBank/DDBJ databases">
        <title>Comparative genomics of the Sigatoka disease complex on banana suggests a link between parallel evolutionary changes in Pseudocercospora fijiensis and Pseudocercospora eumusae and increased virulence on the banana host.</title>
        <authorList>
            <person name="Chang T.-C."/>
            <person name="Salvucci A."/>
            <person name="Crous P.W."/>
            <person name="Stergiopoulos I."/>
        </authorList>
    </citation>
    <scope>NUCLEOTIDE SEQUENCE [LARGE SCALE GENOMIC DNA]</scope>
    <source>
        <strain evidence="2 3">CBS 116634</strain>
    </source>
</reference>
<comment type="caution">
    <text evidence="2">The sequence shown here is derived from an EMBL/GenBank/DDBJ whole genome shotgun (WGS) entry which is preliminary data.</text>
</comment>
<accession>A0A139I9G3</accession>
<feature type="compositionally biased region" description="Basic and acidic residues" evidence="1">
    <location>
        <begin position="22"/>
        <end position="45"/>
    </location>
</feature>
<dbReference type="EMBL" id="LFZO01000204">
    <property type="protein sequence ID" value="KXT11387.1"/>
    <property type="molecule type" value="Genomic_DNA"/>
</dbReference>
<organism evidence="2 3">
    <name type="scientific">Pseudocercospora musae</name>
    <dbReference type="NCBI Taxonomy" id="113226"/>
    <lineage>
        <taxon>Eukaryota</taxon>
        <taxon>Fungi</taxon>
        <taxon>Dikarya</taxon>
        <taxon>Ascomycota</taxon>
        <taxon>Pezizomycotina</taxon>
        <taxon>Dothideomycetes</taxon>
        <taxon>Dothideomycetidae</taxon>
        <taxon>Mycosphaerellales</taxon>
        <taxon>Mycosphaerellaceae</taxon>
        <taxon>Pseudocercospora</taxon>
    </lineage>
</organism>
<gene>
    <name evidence="2" type="ORF">AC579_731</name>
</gene>
<evidence type="ECO:0000313" key="3">
    <source>
        <dbReference type="Proteomes" id="UP000073492"/>
    </source>
</evidence>